<dbReference type="Proteomes" id="UP000663992">
    <property type="component" value="Unassembled WGS sequence"/>
</dbReference>
<dbReference type="EMBL" id="JAFKCS010000017">
    <property type="protein sequence ID" value="MBN7821312.1"/>
    <property type="molecule type" value="Genomic_DNA"/>
</dbReference>
<evidence type="ECO:0000313" key="2">
    <source>
        <dbReference type="EMBL" id="MBN7821312.1"/>
    </source>
</evidence>
<feature type="chain" id="PRO_5047486846" evidence="1">
    <location>
        <begin position="19"/>
        <end position="150"/>
    </location>
</feature>
<dbReference type="RefSeq" id="WP_206595266.1">
    <property type="nucleotide sequence ID" value="NZ_JAFKCS010000017.1"/>
</dbReference>
<dbReference type="InterPro" id="IPR025514">
    <property type="entry name" value="DUF4402"/>
</dbReference>
<dbReference type="Pfam" id="PF14352">
    <property type="entry name" value="DUF4402"/>
    <property type="match status" value="1"/>
</dbReference>
<organism evidence="2 3">
    <name type="scientific">Bowmanella yangjiangensis</name>
    <dbReference type="NCBI Taxonomy" id="2811230"/>
    <lineage>
        <taxon>Bacteria</taxon>
        <taxon>Pseudomonadati</taxon>
        <taxon>Pseudomonadota</taxon>
        <taxon>Gammaproteobacteria</taxon>
        <taxon>Alteromonadales</taxon>
        <taxon>Alteromonadaceae</taxon>
        <taxon>Bowmanella</taxon>
    </lineage>
</organism>
<protein>
    <submittedName>
        <fullName evidence="2">DUF4402 domain-containing protein</fullName>
    </submittedName>
</protein>
<accession>A0ABS3CW20</accession>
<name>A0ABS3CW20_9ALTE</name>
<keyword evidence="3" id="KW-1185">Reference proteome</keyword>
<reference evidence="2 3" key="1">
    <citation type="submission" date="2021-03" db="EMBL/GenBank/DDBJ databases">
        <title>novel species isolated from a fishpond in China.</title>
        <authorList>
            <person name="Lu H."/>
            <person name="Cai Z."/>
        </authorList>
    </citation>
    <scope>NUCLEOTIDE SEQUENCE [LARGE SCALE GENOMIC DNA]</scope>
    <source>
        <strain evidence="2 3">Y57</strain>
    </source>
</reference>
<feature type="signal peptide" evidence="1">
    <location>
        <begin position="1"/>
        <end position="18"/>
    </location>
</feature>
<sequence length="150" mass="15875">MFKWVGLASCLICALANADLLIDTPFTFGRLAISDNSQVSSTTLARNGNQSYTGRLLVIEKGTPGTYTLTELPPFTSFSLTPSLPAYSSVTIPGSAQFVITALDIPPTVKADINGDAQFTIGGTLTTSGNGQPYLGPADYQIMLDIEISY</sequence>
<comment type="caution">
    <text evidence="2">The sequence shown here is derived from an EMBL/GenBank/DDBJ whole genome shotgun (WGS) entry which is preliminary data.</text>
</comment>
<keyword evidence="1" id="KW-0732">Signal</keyword>
<evidence type="ECO:0000256" key="1">
    <source>
        <dbReference type="SAM" id="SignalP"/>
    </source>
</evidence>
<gene>
    <name evidence="2" type="ORF">J0A65_15670</name>
</gene>
<proteinExistence type="predicted"/>
<evidence type="ECO:0000313" key="3">
    <source>
        <dbReference type="Proteomes" id="UP000663992"/>
    </source>
</evidence>